<dbReference type="SUPFAM" id="SSF69360">
    <property type="entry name" value="Cell wall binding repeat"/>
    <property type="match status" value="2"/>
</dbReference>
<reference evidence="7 8" key="1">
    <citation type="submission" date="2010-08" db="EMBL/GenBank/DDBJ databases">
        <authorList>
            <person name="Durkin A.S."/>
            <person name="Madupu R."/>
            <person name="Torralba M."/>
            <person name="Gillis M."/>
            <person name="Methe B."/>
            <person name="Sutton G."/>
            <person name="Nelson K.E."/>
        </authorList>
    </citation>
    <scope>NUCLEOTIDE SEQUENCE [LARGE SCALE GENOMIC DNA]</scope>
    <source>
        <strain evidence="7 8">PB189-T1-4</strain>
    </source>
</reference>
<dbReference type="Gene3D" id="3.40.10.10">
    <property type="entry name" value="DNA Methylphosphotriester Repair Domain"/>
    <property type="match status" value="1"/>
</dbReference>
<dbReference type="EMBL" id="AEDQ01000010">
    <property type="protein sequence ID" value="EFL44568.1"/>
    <property type="molecule type" value="Genomic_DNA"/>
</dbReference>
<dbReference type="InterPro" id="IPR035451">
    <property type="entry name" value="Ada-like_dom_sf"/>
</dbReference>
<dbReference type="RefSeq" id="WP_006303683.1">
    <property type="nucleotide sequence ID" value="NZ_AEDQ01000010.1"/>
</dbReference>
<evidence type="ECO:0000256" key="4">
    <source>
        <dbReference type="ARBA" id="ARBA00022801"/>
    </source>
</evidence>
<dbReference type="SUPFAM" id="SSF57884">
    <property type="entry name" value="Ada DNA repair protein, N-terminal domain (N-Ada 10)"/>
    <property type="match status" value="1"/>
</dbReference>
<dbReference type="PANTHER" id="PTHR12302:SF3">
    <property type="entry name" value="SERINE_THREONINE-PROTEIN KINASE 31"/>
    <property type="match status" value="1"/>
</dbReference>
<evidence type="ECO:0000256" key="3">
    <source>
        <dbReference type="ARBA" id="ARBA00022759"/>
    </source>
</evidence>
<evidence type="ECO:0000313" key="7">
    <source>
        <dbReference type="EMBL" id="EFL44568.1"/>
    </source>
</evidence>
<dbReference type="Pfam" id="PF19085">
    <property type="entry name" value="Choline_bind_2"/>
    <property type="match status" value="2"/>
</dbReference>
<proteinExistence type="predicted"/>
<evidence type="ECO:0000256" key="2">
    <source>
        <dbReference type="ARBA" id="ARBA00022737"/>
    </source>
</evidence>
<keyword evidence="2" id="KW-0677">Repeat</keyword>
<organism evidence="7 8">
    <name type="scientific">Fannyhessea vaginae PB189-T1-4</name>
    <dbReference type="NCBI Taxonomy" id="866774"/>
    <lineage>
        <taxon>Bacteria</taxon>
        <taxon>Bacillati</taxon>
        <taxon>Actinomycetota</taxon>
        <taxon>Coriobacteriia</taxon>
        <taxon>Coriobacteriales</taxon>
        <taxon>Atopobiaceae</taxon>
        <taxon>Fannyhessea</taxon>
    </lineage>
</organism>
<feature type="region of interest" description="Disordered" evidence="5">
    <location>
        <begin position="337"/>
        <end position="365"/>
    </location>
</feature>
<dbReference type="Pfam" id="PF00565">
    <property type="entry name" value="SNase"/>
    <property type="match status" value="1"/>
</dbReference>
<dbReference type="SMART" id="SM00318">
    <property type="entry name" value="SNc"/>
    <property type="match status" value="1"/>
</dbReference>
<feature type="compositionally biased region" description="Low complexity" evidence="5">
    <location>
        <begin position="341"/>
        <end position="354"/>
    </location>
</feature>
<keyword evidence="4" id="KW-0378">Hydrolase</keyword>
<evidence type="ECO:0000256" key="5">
    <source>
        <dbReference type="SAM" id="MobiDB-lite"/>
    </source>
</evidence>
<evidence type="ECO:0000313" key="8">
    <source>
        <dbReference type="Proteomes" id="UP000004431"/>
    </source>
</evidence>
<accession>A0ABP2IZU5</accession>
<dbReference type="PANTHER" id="PTHR12302">
    <property type="entry name" value="EBNA2 BINDING PROTEIN P100"/>
    <property type="match status" value="1"/>
</dbReference>
<dbReference type="Gene3D" id="2.40.50.90">
    <property type="match status" value="1"/>
</dbReference>
<dbReference type="PROSITE" id="PS50830">
    <property type="entry name" value="TNASE_3"/>
    <property type="match status" value="1"/>
</dbReference>
<feature type="domain" description="TNase-like" evidence="6">
    <location>
        <begin position="201"/>
        <end position="341"/>
    </location>
</feature>
<evidence type="ECO:0000259" key="6">
    <source>
        <dbReference type="PROSITE" id="PS50830"/>
    </source>
</evidence>
<evidence type="ECO:0000256" key="1">
    <source>
        <dbReference type="ARBA" id="ARBA00022722"/>
    </source>
</evidence>
<gene>
    <name evidence="7" type="ORF">HMPREF9248_1161</name>
</gene>
<keyword evidence="3" id="KW-0255">Endonuclease</keyword>
<dbReference type="SUPFAM" id="SSF50199">
    <property type="entry name" value="Staphylococcal nuclease"/>
    <property type="match status" value="1"/>
</dbReference>
<dbReference type="Gene3D" id="2.10.270.10">
    <property type="entry name" value="Cholin Binding"/>
    <property type="match status" value="2"/>
</dbReference>
<keyword evidence="8" id="KW-1185">Reference proteome</keyword>
<dbReference type="Proteomes" id="UP000004431">
    <property type="component" value="Unassembled WGS sequence"/>
</dbReference>
<comment type="caution">
    <text evidence="7">The sequence shown here is derived from an EMBL/GenBank/DDBJ whole genome shotgun (WGS) entry which is preliminary data.</text>
</comment>
<name>A0ABP2IZU5_9ACTN</name>
<protein>
    <submittedName>
        <fullName evidence="7">Nuclease-like protein</fullName>
    </submittedName>
</protein>
<keyword evidence="1" id="KW-0540">Nuclease</keyword>
<sequence>MHSHKSVLRRIMIIMLAVVTIAFIKLPISAAAQDMWQKTNNRWWYQHADGTYPARAWERIDGVYYYFNASGYMVSNCWIGYYYLGANGAMLTNTTTPDGYKVDENGRWVPQNVWKHNGRGWWYQHADGTYPARAWERIDGVYYYFNVSGYMVSNCWIGYYYLGANGAMLTNTTTPDGYKVDENGRWIQDAGSLGNLPTANQLVRARVVRVVDGDTIVIDRGYGNEKVRLILVNTPETVHPHKPVEYYGREASNFTKSQLSGRYVYLERDVSEYDRYGRLLRYVWTDIPNNSHELASKCFNAALLLGGYAQLSTFPPDLKYVNEFRAFQQQAHDNQAGLWGNSGAAPSNASNPAPQHNGSSQYNPSDPAYKYAQGQIIGNSNSMIYHMPYGRFYTKVSMKNAVFFKNEAQAQAAGYRASRV</sequence>
<dbReference type="InterPro" id="IPR018337">
    <property type="entry name" value="Cell_wall/Cho-bd_repeat"/>
</dbReference>
<dbReference type="InterPro" id="IPR016071">
    <property type="entry name" value="Staphylococal_nuclease_OB-fold"/>
</dbReference>
<dbReference type="InterPro" id="IPR035437">
    <property type="entry name" value="SNase_OB-fold_sf"/>
</dbReference>